<name>A0AA41Z2G6_9HYPH</name>
<dbReference type="PANTHER" id="PTHR44757">
    <property type="entry name" value="DIGUANYLATE CYCLASE DGCP"/>
    <property type="match status" value="1"/>
</dbReference>
<dbReference type="GO" id="GO:0003824">
    <property type="term" value="F:catalytic activity"/>
    <property type="evidence" value="ECO:0007669"/>
    <property type="project" value="UniProtKB-ARBA"/>
</dbReference>
<dbReference type="AlphaFoldDB" id="A0AA41Z2G6"/>
<feature type="domain" description="EAL" evidence="1">
    <location>
        <begin position="297"/>
        <end position="547"/>
    </location>
</feature>
<feature type="domain" description="GGDEF" evidence="2">
    <location>
        <begin position="155"/>
        <end position="288"/>
    </location>
</feature>
<dbReference type="SUPFAM" id="SSF55073">
    <property type="entry name" value="Nucleotide cyclase"/>
    <property type="match status" value="1"/>
</dbReference>
<dbReference type="InterPro" id="IPR052155">
    <property type="entry name" value="Biofilm_reg_signaling"/>
</dbReference>
<dbReference type="InterPro" id="IPR001633">
    <property type="entry name" value="EAL_dom"/>
</dbReference>
<dbReference type="EMBL" id="JAMOIM010000052">
    <property type="protein sequence ID" value="MCW6512504.1"/>
    <property type="molecule type" value="Genomic_DNA"/>
</dbReference>
<evidence type="ECO:0000313" key="4">
    <source>
        <dbReference type="Proteomes" id="UP001165667"/>
    </source>
</evidence>
<dbReference type="SMART" id="SM00267">
    <property type="entry name" value="GGDEF"/>
    <property type="match status" value="1"/>
</dbReference>
<sequence>MTIVGSLKDVVRARQPRISALPEMAAAVLILDEDRKVEYVNASAEKLFMPVDPIGCTLSALFASCGATGGDEVFVAVDTSAEPAPMRLRLSDDRLLDCTLRSLSSGGFVVSMDDVTTYVRNAELAERDALTGLANRKALRDRLVERLASAARTGDATAVLYVDLDRFKAVNDTLGHPLGDALLRKVAERFKSALRDGDVVARIGGDEFAVIQSNAPQPAAATALATRLVDLISRAYAIDGHMLHIGASVGVAIAPDDGYEPDVLLKNADLALYRAKAEGRGCHRFFEPGMDERMQARRSMEIDLRRALALKQLELVYQPQFDLASSDIIGFEALIRWHHPTRGLVPPEEFIPFAEEIGVISAIGEWVLRTACKQAAAWPKPVAIAVNLSALQFRGGKLAETVISALAQSQLPVQRLELEITEGALLNNTDDVLNVLNRLRELGVAVSMDDFGTGYSSLGYLQKFSFNKIKIDQCFIRDIDTHADRQAILRAVTSLAVALRMKTIAEGVETEAELACIRAAGCDEVQGYLTGRPMPGGAVMALLEPACSAENF</sequence>
<evidence type="ECO:0000313" key="3">
    <source>
        <dbReference type="EMBL" id="MCW6512504.1"/>
    </source>
</evidence>
<dbReference type="Pfam" id="PF00563">
    <property type="entry name" value="EAL"/>
    <property type="match status" value="1"/>
</dbReference>
<comment type="caution">
    <text evidence="3">The sequence shown here is derived from an EMBL/GenBank/DDBJ whole genome shotgun (WGS) entry which is preliminary data.</text>
</comment>
<dbReference type="Gene3D" id="3.30.450.20">
    <property type="entry name" value="PAS domain"/>
    <property type="match status" value="1"/>
</dbReference>
<dbReference type="Pfam" id="PF00990">
    <property type="entry name" value="GGDEF"/>
    <property type="match status" value="1"/>
</dbReference>
<dbReference type="InterPro" id="IPR000160">
    <property type="entry name" value="GGDEF_dom"/>
</dbReference>
<dbReference type="PANTHER" id="PTHR44757:SF2">
    <property type="entry name" value="BIOFILM ARCHITECTURE MAINTENANCE PROTEIN MBAA"/>
    <property type="match status" value="1"/>
</dbReference>
<dbReference type="InterPro" id="IPR043128">
    <property type="entry name" value="Rev_trsase/Diguanyl_cyclase"/>
</dbReference>
<dbReference type="NCBIfam" id="TIGR00254">
    <property type="entry name" value="GGDEF"/>
    <property type="match status" value="1"/>
</dbReference>
<dbReference type="Gene3D" id="3.20.20.450">
    <property type="entry name" value="EAL domain"/>
    <property type="match status" value="1"/>
</dbReference>
<dbReference type="InterPro" id="IPR029787">
    <property type="entry name" value="Nucleotide_cyclase"/>
</dbReference>
<dbReference type="InterPro" id="IPR035919">
    <property type="entry name" value="EAL_sf"/>
</dbReference>
<dbReference type="PROSITE" id="PS50883">
    <property type="entry name" value="EAL"/>
    <property type="match status" value="1"/>
</dbReference>
<accession>A0AA41Z2G6</accession>
<reference evidence="3" key="1">
    <citation type="submission" date="2022-05" db="EMBL/GenBank/DDBJ databases">
        <authorList>
            <person name="Pankratov T."/>
        </authorList>
    </citation>
    <scope>NUCLEOTIDE SEQUENCE</scope>
    <source>
        <strain evidence="3">BP6-180914</strain>
    </source>
</reference>
<gene>
    <name evidence="3" type="ORF">M8523_31830</name>
</gene>
<evidence type="ECO:0000259" key="2">
    <source>
        <dbReference type="PROSITE" id="PS50887"/>
    </source>
</evidence>
<dbReference type="SUPFAM" id="SSF141868">
    <property type="entry name" value="EAL domain-like"/>
    <property type="match status" value="1"/>
</dbReference>
<dbReference type="CDD" id="cd01948">
    <property type="entry name" value="EAL"/>
    <property type="match status" value="1"/>
</dbReference>
<dbReference type="FunFam" id="3.30.70.270:FF:000001">
    <property type="entry name" value="Diguanylate cyclase domain protein"/>
    <property type="match status" value="1"/>
</dbReference>
<dbReference type="PROSITE" id="PS50887">
    <property type="entry name" value="GGDEF"/>
    <property type="match status" value="1"/>
</dbReference>
<dbReference type="CDD" id="cd01949">
    <property type="entry name" value="GGDEF"/>
    <property type="match status" value="1"/>
</dbReference>
<dbReference type="Proteomes" id="UP001165667">
    <property type="component" value="Unassembled WGS sequence"/>
</dbReference>
<keyword evidence="4" id="KW-1185">Reference proteome</keyword>
<proteinExistence type="predicted"/>
<dbReference type="SMART" id="SM00052">
    <property type="entry name" value="EAL"/>
    <property type="match status" value="1"/>
</dbReference>
<evidence type="ECO:0000259" key="1">
    <source>
        <dbReference type="PROSITE" id="PS50883"/>
    </source>
</evidence>
<dbReference type="Gene3D" id="3.30.70.270">
    <property type="match status" value="1"/>
</dbReference>
<protein>
    <submittedName>
        <fullName evidence="3">EAL domain-containing protein</fullName>
    </submittedName>
</protein>
<organism evidence="3 4">
    <name type="scientific">Lichenifustis flavocetrariae</name>
    <dbReference type="NCBI Taxonomy" id="2949735"/>
    <lineage>
        <taxon>Bacteria</taxon>
        <taxon>Pseudomonadati</taxon>
        <taxon>Pseudomonadota</taxon>
        <taxon>Alphaproteobacteria</taxon>
        <taxon>Hyphomicrobiales</taxon>
        <taxon>Lichenihabitantaceae</taxon>
        <taxon>Lichenifustis</taxon>
    </lineage>
</organism>